<dbReference type="PANTHER" id="PTHR42865">
    <property type="entry name" value="PROTON/GLUTAMATE-ASPARTATE SYMPORTER"/>
    <property type="match status" value="1"/>
</dbReference>
<evidence type="ECO:0000313" key="8">
    <source>
        <dbReference type="Proteomes" id="UP000560658"/>
    </source>
</evidence>
<evidence type="ECO:0000256" key="3">
    <source>
        <dbReference type="ARBA" id="ARBA00022692"/>
    </source>
</evidence>
<accession>A0A840CS13</accession>
<dbReference type="GO" id="GO:0005886">
    <property type="term" value="C:plasma membrane"/>
    <property type="evidence" value="ECO:0007669"/>
    <property type="project" value="TreeGrafter"/>
</dbReference>
<sequence length="400" mass="43319">MKTIIIKIISNTTFRLLLSVIIGVLIGIFANETVISVILPIKHVLGQIIFFLIPLLIFGFITSSITKLKRNASKLLSISLILAYASCIGSATLAAIVGYKLIPHFDIVPATESLKDIPEMIFRLDIPPLMPVLSALVLSFMLGLSIIWTKSDKIEGALYEFQNIVFVMVKRFLLPILPLFIATNFSVLAYEGALASRLPVFFAILIVTVLCHITWMTILYSSAGIYSRKNPWSVLKYYGPVVLTALGTQSSAASLGVAIEQTKKSPALRSDIRDFAIPLFGNIHFVGSILDVVFLSLAVSQLLYGTMPGLEKMLIFIPLLGIFAIAAPGLPGGTLITSLGLIHAVLGIDEAGTALMISIFALLDSFGTTHNITSDGALTLILSSYVDKHEQALPAEDKLE</sequence>
<feature type="transmembrane region" description="Helical" evidence="6">
    <location>
        <begin position="201"/>
        <end position="225"/>
    </location>
</feature>
<feature type="transmembrane region" description="Helical" evidence="6">
    <location>
        <begin position="315"/>
        <end position="336"/>
    </location>
</feature>
<dbReference type="InterPro" id="IPR001991">
    <property type="entry name" value="Na-dicarboxylate_symporter"/>
</dbReference>
<dbReference type="Gene3D" id="1.10.3860.10">
    <property type="entry name" value="Sodium:dicarboxylate symporter"/>
    <property type="match status" value="1"/>
</dbReference>
<feature type="transmembrane region" description="Helical" evidence="6">
    <location>
        <begin position="342"/>
        <end position="363"/>
    </location>
</feature>
<comment type="subcellular location">
    <subcellularLocation>
        <location evidence="1">Membrane</location>
        <topology evidence="1">Multi-pass membrane protein</topology>
    </subcellularLocation>
</comment>
<comment type="caution">
    <text evidence="7">The sequence shown here is derived from an EMBL/GenBank/DDBJ whole genome shotgun (WGS) entry which is preliminary data.</text>
</comment>
<keyword evidence="3 6" id="KW-0812">Transmembrane</keyword>
<dbReference type="PANTHER" id="PTHR42865:SF10">
    <property type="entry name" value="SODIUM:DICARBOXYLATE SYMPORTER FAMILY PROTEIN"/>
    <property type="match status" value="1"/>
</dbReference>
<feature type="transmembrane region" description="Helical" evidence="6">
    <location>
        <begin position="75"/>
        <end position="99"/>
    </location>
</feature>
<dbReference type="Pfam" id="PF00375">
    <property type="entry name" value="SDF"/>
    <property type="match status" value="1"/>
</dbReference>
<evidence type="ECO:0000256" key="4">
    <source>
        <dbReference type="ARBA" id="ARBA00022989"/>
    </source>
</evidence>
<keyword evidence="5 6" id="KW-0472">Membrane</keyword>
<dbReference type="GO" id="GO:0015293">
    <property type="term" value="F:symporter activity"/>
    <property type="evidence" value="ECO:0007669"/>
    <property type="project" value="InterPro"/>
</dbReference>
<feature type="transmembrane region" description="Helical" evidence="6">
    <location>
        <begin position="161"/>
        <end position="181"/>
    </location>
</feature>
<dbReference type="Proteomes" id="UP000560658">
    <property type="component" value="Unassembled WGS sequence"/>
</dbReference>
<keyword evidence="2" id="KW-0813">Transport</keyword>
<protein>
    <submittedName>
        <fullName evidence="7">Na+/H+-dicarboxylate symporter</fullName>
    </submittedName>
</protein>
<dbReference type="InterPro" id="IPR036458">
    <property type="entry name" value="Na:dicarbo_symporter_sf"/>
</dbReference>
<name>A0A840CS13_9BACE</name>
<reference evidence="7" key="1">
    <citation type="submission" date="2020-08" db="EMBL/GenBank/DDBJ databases">
        <title>Genomic Encyclopedia of Type Strains, Phase IV (KMG-IV): sequencing the most valuable type-strain genomes for metagenomic binning, comparative biology and taxonomic classification.</title>
        <authorList>
            <person name="Goeker M."/>
        </authorList>
    </citation>
    <scope>NUCLEOTIDE SEQUENCE [LARGE SCALE GENOMIC DNA]</scope>
    <source>
        <strain evidence="7">DSM 105720</strain>
    </source>
</reference>
<keyword evidence="8" id="KW-1185">Reference proteome</keyword>
<organism evidence="7 8">
    <name type="scientific">Bacteroides reticulotermitis</name>
    <dbReference type="NCBI Taxonomy" id="1133319"/>
    <lineage>
        <taxon>Bacteria</taxon>
        <taxon>Pseudomonadati</taxon>
        <taxon>Bacteroidota</taxon>
        <taxon>Bacteroidia</taxon>
        <taxon>Bacteroidales</taxon>
        <taxon>Bacteroidaceae</taxon>
        <taxon>Bacteroides</taxon>
    </lineage>
</organism>
<proteinExistence type="predicted"/>
<evidence type="ECO:0000256" key="6">
    <source>
        <dbReference type="SAM" id="Phobius"/>
    </source>
</evidence>
<feature type="transmembrane region" description="Helical" evidence="6">
    <location>
        <begin position="279"/>
        <end position="303"/>
    </location>
</feature>
<gene>
    <name evidence="7" type="ORF">GGR06_000455</name>
</gene>
<evidence type="ECO:0000256" key="2">
    <source>
        <dbReference type="ARBA" id="ARBA00022448"/>
    </source>
</evidence>
<feature type="transmembrane region" description="Helical" evidence="6">
    <location>
        <begin position="44"/>
        <end position="63"/>
    </location>
</feature>
<dbReference type="SUPFAM" id="SSF118215">
    <property type="entry name" value="Proton glutamate symport protein"/>
    <property type="match status" value="1"/>
</dbReference>
<evidence type="ECO:0000313" key="7">
    <source>
        <dbReference type="EMBL" id="MBB4042690.1"/>
    </source>
</evidence>
<dbReference type="AlphaFoldDB" id="A0A840CS13"/>
<dbReference type="EMBL" id="JACIER010000002">
    <property type="protein sequence ID" value="MBB4042690.1"/>
    <property type="molecule type" value="Genomic_DNA"/>
</dbReference>
<feature type="transmembrane region" description="Helical" evidence="6">
    <location>
        <begin position="129"/>
        <end position="149"/>
    </location>
</feature>
<feature type="transmembrane region" description="Helical" evidence="6">
    <location>
        <begin position="12"/>
        <end position="38"/>
    </location>
</feature>
<keyword evidence="4 6" id="KW-1133">Transmembrane helix</keyword>
<evidence type="ECO:0000256" key="1">
    <source>
        <dbReference type="ARBA" id="ARBA00004141"/>
    </source>
</evidence>
<evidence type="ECO:0000256" key="5">
    <source>
        <dbReference type="ARBA" id="ARBA00023136"/>
    </source>
</evidence>